<reference evidence="3" key="2">
    <citation type="submission" date="2015-01" db="EMBL/GenBank/DDBJ databases">
        <title>Evolutionary Origins and Diversification of the Mycorrhizal Mutualists.</title>
        <authorList>
            <consortium name="DOE Joint Genome Institute"/>
            <consortium name="Mycorrhizal Genomics Consortium"/>
            <person name="Kohler A."/>
            <person name="Kuo A."/>
            <person name="Nagy L.G."/>
            <person name="Floudas D."/>
            <person name="Copeland A."/>
            <person name="Barry K.W."/>
            <person name="Cichocki N."/>
            <person name="Veneault-Fourrey C."/>
            <person name="LaButti K."/>
            <person name="Lindquist E.A."/>
            <person name="Lipzen A."/>
            <person name="Lundell T."/>
            <person name="Morin E."/>
            <person name="Murat C."/>
            <person name="Riley R."/>
            <person name="Ohm R."/>
            <person name="Sun H."/>
            <person name="Tunlid A."/>
            <person name="Henrissat B."/>
            <person name="Grigoriev I.V."/>
            <person name="Hibbett D.S."/>
            <person name="Martin F."/>
        </authorList>
    </citation>
    <scope>NUCLEOTIDE SEQUENCE [LARGE SCALE GENOMIC DNA]</scope>
    <source>
        <strain evidence="3">MAFF 305830</strain>
    </source>
</reference>
<feature type="chain" id="PRO_5002175747" evidence="1">
    <location>
        <begin position="17"/>
        <end position="60"/>
    </location>
</feature>
<feature type="signal peptide" evidence="1">
    <location>
        <begin position="1"/>
        <end position="16"/>
    </location>
</feature>
<sequence>MSLSCLLSLSLGHVQWSIPALLGVVARGKLLSRFVSGIRSGGWPLARCPWYWTCFRLGQA</sequence>
<dbReference type="EMBL" id="KN824278">
    <property type="protein sequence ID" value="KIM33429.1"/>
    <property type="molecule type" value="Genomic_DNA"/>
</dbReference>
<dbReference type="AlphaFoldDB" id="A0A0C3BMU4"/>
<organism evidence="2 3">
    <name type="scientific">Serendipita vermifera MAFF 305830</name>
    <dbReference type="NCBI Taxonomy" id="933852"/>
    <lineage>
        <taxon>Eukaryota</taxon>
        <taxon>Fungi</taxon>
        <taxon>Dikarya</taxon>
        <taxon>Basidiomycota</taxon>
        <taxon>Agaricomycotina</taxon>
        <taxon>Agaricomycetes</taxon>
        <taxon>Sebacinales</taxon>
        <taxon>Serendipitaceae</taxon>
        <taxon>Serendipita</taxon>
    </lineage>
</organism>
<dbReference type="Proteomes" id="UP000054097">
    <property type="component" value="Unassembled WGS sequence"/>
</dbReference>
<keyword evidence="1" id="KW-0732">Signal</keyword>
<protein>
    <submittedName>
        <fullName evidence="2">Uncharacterized protein</fullName>
    </submittedName>
</protein>
<accession>A0A0C3BMU4</accession>
<dbReference type="HOGENOM" id="CLU_2943261_0_0_1"/>
<evidence type="ECO:0000313" key="3">
    <source>
        <dbReference type="Proteomes" id="UP000054097"/>
    </source>
</evidence>
<reference evidence="2 3" key="1">
    <citation type="submission" date="2014-04" db="EMBL/GenBank/DDBJ databases">
        <authorList>
            <consortium name="DOE Joint Genome Institute"/>
            <person name="Kuo A."/>
            <person name="Zuccaro A."/>
            <person name="Kohler A."/>
            <person name="Nagy L.G."/>
            <person name="Floudas D."/>
            <person name="Copeland A."/>
            <person name="Barry K.W."/>
            <person name="Cichocki N."/>
            <person name="Veneault-Fourrey C."/>
            <person name="LaButti K."/>
            <person name="Lindquist E.A."/>
            <person name="Lipzen A."/>
            <person name="Lundell T."/>
            <person name="Morin E."/>
            <person name="Murat C."/>
            <person name="Sun H."/>
            <person name="Tunlid A."/>
            <person name="Henrissat B."/>
            <person name="Grigoriev I.V."/>
            <person name="Hibbett D.S."/>
            <person name="Martin F."/>
            <person name="Nordberg H.P."/>
            <person name="Cantor M.N."/>
            <person name="Hua S.X."/>
        </authorList>
    </citation>
    <scope>NUCLEOTIDE SEQUENCE [LARGE SCALE GENOMIC DNA]</scope>
    <source>
        <strain evidence="2 3">MAFF 305830</strain>
    </source>
</reference>
<gene>
    <name evidence="2" type="ORF">M408DRAFT_326145</name>
</gene>
<evidence type="ECO:0000313" key="2">
    <source>
        <dbReference type="EMBL" id="KIM33429.1"/>
    </source>
</evidence>
<evidence type="ECO:0000256" key="1">
    <source>
        <dbReference type="SAM" id="SignalP"/>
    </source>
</evidence>
<name>A0A0C3BMU4_SERVB</name>
<keyword evidence="3" id="KW-1185">Reference proteome</keyword>
<proteinExistence type="predicted"/>